<evidence type="ECO:0000259" key="13">
    <source>
        <dbReference type="Pfam" id="PF03416"/>
    </source>
</evidence>
<evidence type="ECO:0000256" key="12">
    <source>
        <dbReference type="SAM" id="MobiDB-lite"/>
    </source>
</evidence>
<feature type="compositionally biased region" description="Low complexity" evidence="12">
    <location>
        <begin position="202"/>
        <end position="212"/>
    </location>
</feature>
<dbReference type="Proteomes" id="UP001189429">
    <property type="component" value="Unassembled WGS sequence"/>
</dbReference>
<feature type="region of interest" description="Disordered" evidence="12">
    <location>
        <begin position="180"/>
        <end position="223"/>
    </location>
</feature>
<feature type="non-terminal residue" evidence="14">
    <location>
        <position position="303"/>
    </location>
</feature>
<keyword evidence="9 11" id="KW-0072">Autophagy</keyword>
<name>A0ABN9WQU7_9DINO</name>
<evidence type="ECO:0000256" key="4">
    <source>
        <dbReference type="ARBA" id="ARBA00022490"/>
    </source>
</evidence>
<evidence type="ECO:0000256" key="5">
    <source>
        <dbReference type="ARBA" id="ARBA00022670"/>
    </source>
</evidence>
<evidence type="ECO:0000256" key="11">
    <source>
        <dbReference type="RuleBase" id="RU363115"/>
    </source>
</evidence>
<sequence length="303" mass="32300">MDVPAAVCQRARHAADTQDDVSIHPWEQLVYSLRTQVTSLTHNVSAALADGLSHTFGLSWQPTGEPVWLLGRRYEARAECMACDEGGATPNAEPLGTAGAGSPEEFAAAWSQIARMTYRKGFAPMYRPASASLRAPAAGSAEQRRYIRLTSDAGWGCMIRVGQMLLATTLKRHHIADGESAEARATGGRAEQSGEQADLCRAASESAAVDADVGPEPSGAQDADQPLERQFLDDPSPQRSPFSIFGFIRAAIAGQELTQKLPGDWFGPTTISETIAALVSRSGELAGSLAVYVDSDGCLYEDE</sequence>
<evidence type="ECO:0000256" key="3">
    <source>
        <dbReference type="ARBA" id="ARBA00022448"/>
    </source>
</evidence>
<keyword evidence="6 11" id="KW-0378">Hydrolase</keyword>
<evidence type="ECO:0000256" key="9">
    <source>
        <dbReference type="ARBA" id="ARBA00023006"/>
    </source>
</evidence>
<protein>
    <recommendedName>
        <fullName evidence="11">Cysteine protease</fullName>
        <ecNumber evidence="11">3.4.22.-</ecNumber>
    </recommendedName>
</protein>
<comment type="function">
    <text evidence="11">Cysteine protease that plays a key role in autophagy by mediating both proteolytic activation and delipidation of ATG8 family proteins.</text>
</comment>
<organism evidence="14 15">
    <name type="scientific">Prorocentrum cordatum</name>
    <dbReference type="NCBI Taxonomy" id="2364126"/>
    <lineage>
        <taxon>Eukaryota</taxon>
        <taxon>Sar</taxon>
        <taxon>Alveolata</taxon>
        <taxon>Dinophyceae</taxon>
        <taxon>Prorocentrales</taxon>
        <taxon>Prorocentraceae</taxon>
        <taxon>Prorocentrum</taxon>
    </lineage>
</organism>
<dbReference type="PANTHER" id="PTHR22624:SF49">
    <property type="entry name" value="CYSTEINE PROTEASE"/>
    <property type="match status" value="1"/>
</dbReference>
<evidence type="ECO:0000256" key="8">
    <source>
        <dbReference type="ARBA" id="ARBA00022927"/>
    </source>
</evidence>
<evidence type="ECO:0000256" key="2">
    <source>
        <dbReference type="ARBA" id="ARBA00010958"/>
    </source>
</evidence>
<keyword evidence="7" id="KW-0788">Thiol protease</keyword>
<gene>
    <name evidence="14" type="ORF">PCOR1329_LOCUS69703</name>
</gene>
<proteinExistence type="inferred from homology"/>
<dbReference type="InterPro" id="IPR005078">
    <property type="entry name" value="Peptidase_C54"/>
</dbReference>
<dbReference type="InterPro" id="IPR038765">
    <property type="entry name" value="Papain-like_cys_pep_sf"/>
</dbReference>
<dbReference type="Pfam" id="PF03416">
    <property type="entry name" value="Peptidase_C54"/>
    <property type="match status" value="1"/>
</dbReference>
<dbReference type="EC" id="3.4.22.-" evidence="11"/>
<evidence type="ECO:0000256" key="7">
    <source>
        <dbReference type="ARBA" id="ARBA00022807"/>
    </source>
</evidence>
<keyword evidence="5 11" id="KW-0645">Protease</keyword>
<evidence type="ECO:0000256" key="10">
    <source>
        <dbReference type="ARBA" id="ARBA00029362"/>
    </source>
</evidence>
<evidence type="ECO:0000256" key="1">
    <source>
        <dbReference type="ARBA" id="ARBA00004496"/>
    </source>
</evidence>
<accession>A0ABN9WQU7</accession>
<evidence type="ECO:0000313" key="14">
    <source>
        <dbReference type="EMBL" id="CAK0889050.1"/>
    </source>
</evidence>
<comment type="caution">
    <text evidence="14">The sequence shown here is derived from an EMBL/GenBank/DDBJ whole genome shotgun (WGS) entry which is preliminary data.</text>
</comment>
<dbReference type="InterPro" id="IPR046792">
    <property type="entry name" value="Peptidase_C54_cat"/>
</dbReference>
<evidence type="ECO:0000256" key="6">
    <source>
        <dbReference type="ARBA" id="ARBA00022801"/>
    </source>
</evidence>
<comment type="similarity">
    <text evidence="2 11">Belongs to the peptidase C54 family.</text>
</comment>
<evidence type="ECO:0000313" key="15">
    <source>
        <dbReference type="Proteomes" id="UP001189429"/>
    </source>
</evidence>
<keyword evidence="15" id="KW-1185">Reference proteome</keyword>
<comment type="catalytic activity">
    <reaction evidence="10">
        <text>[protein]-C-terminal L-amino acid-glycyl-phosphatidylethanolamide + H2O = [protein]-C-terminal L-amino acid-glycine + a 1,2-diacyl-sn-glycero-3-phosphoethanolamine</text>
        <dbReference type="Rhea" id="RHEA:67548"/>
        <dbReference type="Rhea" id="RHEA-COMP:17323"/>
        <dbReference type="Rhea" id="RHEA-COMP:17324"/>
        <dbReference type="ChEBI" id="CHEBI:15377"/>
        <dbReference type="ChEBI" id="CHEBI:64612"/>
        <dbReference type="ChEBI" id="CHEBI:172940"/>
        <dbReference type="ChEBI" id="CHEBI:172941"/>
    </reaction>
    <physiologicalReaction direction="left-to-right" evidence="10">
        <dbReference type="Rhea" id="RHEA:67549"/>
    </physiologicalReaction>
</comment>
<keyword evidence="4 11" id="KW-0963">Cytoplasm</keyword>
<keyword evidence="8 11" id="KW-0653">Protein transport</keyword>
<feature type="domain" description="Peptidase C54 catalytic" evidence="13">
    <location>
        <begin position="104"/>
        <end position="302"/>
    </location>
</feature>
<dbReference type="PANTHER" id="PTHR22624">
    <property type="entry name" value="CYSTEINE PROTEASE ATG4"/>
    <property type="match status" value="1"/>
</dbReference>
<reference evidence="14" key="1">
    <citation type="submission" date="2023-10" db="EMBL/GenBank/DDBJ databases">
        <authorList>
            <person name="Chen Y."/>
            <person name="Shah S."/>
            <person name="Dougan E. K."/>
            <person name="Thang M."/>
            <person name="Chan C."/>
        </authorList>
    </citation>
    <scope>NUCLEOTIDE SEQUENCE [LARGE SCALE GENOMIC DNA]</scope>
</reference>
<dbReference type="EMBL" id="CAUYUJ010019166">
    <property type="protein sequence ID" value="CAK0889050.1"/>
    <property type="molecule type" value="Genomic_DNA"/>
</dbReference>
<keyword evidence="3" id="KW-0813">Transport</keyword>
<dbReference type="SUPFAM" id="SSF54001">
    <property type="entry name" value="Cysteine proteinases"/>
    <property type="match status" value="1"/>
</dbReference>
<comment type="subcellular location">
    <subcellularLocation>
        <location evidence="1 11">Cytoplasm</location>
    </subcellularLocation>
</comment>